<dbReference type="GO" id="GO:0000976">
    <property type="term" value="F:transcription cis-regulatory region binding"/>
    <property type="evidence" value="ECO:0007669"/>
    <property type="project" value="TreeGrafter"/>
</dbReference>
<keyword evidence="4" id="KW-0238">DNA-binding</keyword>
<dbReference type="EMBL" id="AVPE01000011">
    <property type="protein sequence ID" value="KGX91101.1"/>
    <property type="molecule type" value="Genomic_DNA"/>
</dbReference>
<keyword evidence="3" id="KW-0805">Transcription regulation</keyword>
<dbReference type="Gene3D" id="3.40.50.2300">
    <property type="match status" value="1"/>
</dbReference>
<dbReference type="AlphaFoldDB" id="A0A0A5GD15"/>
<evidence type="ECO:0000256" key="5">
    <source>
        <dbReference type="ARBA" id="ARBA00023163"/>
    </source>
</evidence>
<keyword evidence="2" id="KW-0902">Two-component regulatory system</keyword>
<dbReference type="InterPro" id="IPR001789">
    <property type="entry name" value="Sig_transdc_resp-reg_receiver"/>
</dbReference>
<organism evidence="8 9">
    <name type="scientific">Pontibacillus halophilus JSM 076056 = DSM 19796</name>
    <dbReference type="NCBI Taxonomy" id="1385510"/>
    <lineage>
        <taxon>Bacteria</taxon>
        <taxon>Bacillati</taxon>
        <taxon>Bacillota</taxon>
        <taxon>Bacilli</taxon>
        <taxon>Bacillales</taxon>
        <taxon>Bacillaceae</taxon>
        <taxon>Pontibacillus</taxon>
    </lineage>
</organism>
<dbReference type="SMART" id="SM00448">
    <property type="entry name" value="REC"/>
    <property type="match status" value="1"/>
</dbReference>
<evidence type="ECO:0000256" key="1">
    <source>
        <dbReference type="ARBA" id="ARBA00022553"/>
    </source>
</evidence>
<dbReference type="STRING" id="1385510.GCA_000425205_02611"/>
<dbReference type="InterPro" id="IPR011006">
    <property type="entry name" value="CheY-like_superfamily"/>
</dbReference>
<evidence type="ECO:0000256" key="4">
    <source>
        <dbReference type="ARBA" id="ARBA00023125"/>
    </source>
</evidence>
<dbReference type="GO" id="GO:0005829">
    <property type="term" value="C:cytosol"/>
    <property type="evidence" value="ECO:0007669"/>
    <property type="project" value="TreeGrafter"/>
</dbReference>
<evidence type="ECO:0000313" key="9">
    <source>
        <dbReference type="Proteomes" id="UP000030528"/>
    </source>
</evidence>
<dbReference type="eggNOG" id="COG0745">
    <property type="taxonomic scope" value="Bacteria"/>
</dbReference>
<accession>A0A0A5GD15</accession>
<reference evidence="8 9" key="1">
    <citation type="submission" date="2013-08" db="EMBL/GenBank/DDBJ databases">
        <authorList>
            <person name="Huang J."/>
            <person name="Wang G."/>
        </authorList>
    </citation>
    <scope>NUCLEOTIDE SEQUENCE [LARGE SCALE GENOMIC DNA]</scope>
    <source>
        <strain evidence="8 9">JSM 076056</strain>
    </source>
</reference>
<evidence type="ECO:0000256" key="2">
    <source>
        <dbReference type="ARBA" id="ARBA00023012"/>
    </source>
</evidence>
<dbReference type="GO" id="GO:0032993">
    <property type="term" value="C:protein-DNA complex"/>
    <property type="evidence" value="ECO:0007669"/>
    <property type="project" value="TreeGrafter"/>
</dbReference>
<feature type="domain" description="Response regulatory" evidence="7">
    <location>
        <begin position="1"/>
        <end position="116"/>
    </location>
</feature>
<evidence type="ECO:0000256" key="3">
    <source>
        <dbReference type="ARBA" id="ARBA00023015"/>
    </source>
</evidence>
<dbReference type="Proteomes" id="UP000030528">
    <property type="component" value="Unassembled WGS sequence"/>
</dbReference>
<dbReference type="GO" id="GO:0006355">
    <property type="term" value="P:regulation of DNA-templated transcription"/>
    <property type="evidence" value="ECO:0007669"/>
    <property type="project" value="TreeGrafter"/>
</dbReference>
<dbReference type="GO" id="GO:0000156">
    <property type="term" value="F:phosphorelay response regulator activity"/>
    <property type="evidence" value="ECO:0007669"/>
    <property type="project" value="TreeGrafter"/>
</dbReference>
<dbReference type="PROSITE" id="PS50110">
    <property type="entry name" value="RESPONSE_REGULATORY"/>
    <property type="match status" value="1"/>
</dbReference>
<dbReference type="PANTHER" id="PTHR48111:SF1">
    <property type="entry name" value="TWO-COMPONENT RESPONSE REGULATOR ORR33"/>
    <property type="match status" value="1"/>
</dbReference>
<evidence type="ECO:0000259" key="7">
    <source>
        <dbReference type="PROSITE" id="PS50110"/>
    </source>
</evidence>
<name>A0A0A5GD15_9BACI</name>
<dbReference type="InterPro" id="IPR039420">
    <property type="entry name" value="WalR-like"/>
</dbReference>
<sequence length="120" mass="13681">MLLVDSDVKVLQLLTSYMQNKGYTVHTALDGKEGVKQCEATRPDLVITELNLSALGGYQFIEQVRTMDRTHTPEVVVLTNKQQEEDMKRTFDYGVAEYMTKPFSLIELEARVKRLLTPAQ</sequence>
<proteinExistence type="predicted"/>
<dbReference type="SUPFAM" id="SSF52172">
    <property type="entry name" value="CheY-like"/>
    <property type="match status" value="1"/>
</dbReference>
<protein>
    <submittedName>
        <fullName evidence="8">Response regulator</fullName>
    </submittedName>
</protein>
<gene>
    <name evidence="8" type="ORF">N781_05230</name>
</gene>
<comment type="caution">
    <text evidence="8">The sequence shown here is derived from an EMBL/GenBank/DDBJ whole genome shotgun (WGS) entry which is preliminary data.</text>
</comment>
<dbReference type="Pfam" id="PF00072">
    <property type="entry name" value="Response_reg"/>
    <property type="match status" value="1"/>
</dbReference>
<keyword evidence="1" id="KW-0597">Phosphoprotein</keyword>
<evidence type="ECO:0000313" key="8">
    <source>
        <dbReference type="EMBL" id="KGX91101.1"/>
    </source>
</evidence>
<evidence type="ECO:0000256" key="6">
    <source>
        <dbReference type="PROSITE-ProRule" id="PRU00169"/>
    </source>
</evidence>
<keyword evidence="9" id="KW-1185">Reference proteome</keyword>
<dbReference type="PANTHER" id="PTHR48111">
    <property type="entry name" value="REGULATOR OF RPOS"/>
    <property type="match status" value="1"/>
</dbReference>
<keyword evidence="5" id="KW-0804">Transcription</keyword>
<comment type="caution">
    <text evidence="6">Lacks conserved residue(s) required for the propagation of feature annotation.</text>
</comment>